<reference evidence="1" key="2">
    <citation type="submission" date="2023-05" db="EMBL/GenBank/DDBJ databases">
        <authorList>
            <consortium name="Lawrence Berkeley National Laboratory"/>
            <person name="Steindorff A."/>
            <person name="Hensen N."/>
            <person name="Bonometti L."/>
            <person name="Westerberg I."/>
            <person name="Brannstrom I.O."/>
            <person name="Guillou S."/>
            <person name="Cros-Aarteil S."/>
            <person name="Calhoun S."/>
            <person name="Haridas S."/>
            <person name="Kuo A."/>
            <person name="Mondo S."/>
            <person name="Pangilinan J."/>
            <person name="Riley R."/>
            <person name="Labutti K."/>
            <person name="Andreopoulos B."/>
            <person name="Lipzen A."/>
            <person name="Chen C."/>
            <person name="Yanf M."/>
            <person name="Daum C."/>
            <person name="Ng V."/>
            <person name="Clum A."/>
            <person name="Ohm R."/>
            <person name="Martin F."/>
            <person name="Silar P."/>
            <person name="Natvig D."/>
            <person name="Lalanne C."/>
            <person name="Gautier V."/>
            <person name="Ament-Velasquez S.L."/>
            <person name="Kruys A."/>
            <person name="Hutchinson M.I."/>
            <person name="Powell A.J."/>
            <person name="Barry K."/>
            <person name="Miller A.N."/>
            <person name="Grigoriev I.V."/>
            <person name="Debuchy R."/>
            <person name="Gladieux P."/>
            <person name="Thoren M.H."/>
            <person name="Johannesson H."/>
        </authorList>
    </citation>
    <scope>NUCLEOTIDE SEQUENCE</scope>
    <source>
        <strain evidence="1">PSN243</strain>
    </source>
</reference>
<proteinExistence type="predicted"/>
<dbReference type="EMBL" id="MU865959">
    <property type="protein sequence ID" value="KAK4446103.1"/>
    <property type="molecule type" value="Genomic_DNA"/>
</dbReference>
<dbReference type="Proteomes" id="UP001321760">
    <property type="component" value="Unassembled WGS sequence"/>
</dbReference>
<dbReference type="PANTHER" id="PTHR33481">
    <property type="entry name" value="REVERSE TRANSCRIPTASE"/>
    <property type="match status" value="1"/>
</dbReference>
<evidence type="ECO:0000313" key="1">
    <source>
        <dbReference type="EMBL" id="KAK4446103.1"/>
    </source>
</evidence>
<dbReference type="PANTHER" id="PTHR33481:SF1">
    <property type="entry name" value="ENDONUCLEASE_EXONUCLEASE_PHOSPHATASE DOMAIN-CONTAINING PROTEIN-RELATED"/>
    <property type="match status" value="1"/>
</dbReference>
<protein>
    <recommendedName>
        <fullName evidence="3">Reverse transcriptase domain-containing protein</fullName>
    </recommendedName>
</protein>
<organism evidence="1 2">
    <name type="scientific">Podospora aff. communis PSN243</name>
    <dbReference type="NCBI Taxonomy" id="3040156"/>
    <lineage>
        <taxon>Eukaryota</taxon>
        <taxon>Fungi</taxon>
        <taxon>Dikarya</taxon>
        <taxon>Ascomycota</taxon>
        <taxon>Pezizomycotina</taxon>
        <taxon>Sordariomycetes</taxon>
        <taxon>Sordariomycetidae</taxon>
        <taxon>Sordariales</taxon>
        <taxon>Podosporaceae</taxon>
        <taxon>Podospora</taxon>
    </lineage>
</organism>
<accession>A0AAV9GDB7</accession>
<evidence type="ECO:0000313" key="2">
    <source>
        <dbReference type="Proteomes" id="UP001321760"/>
    </source>
</evidence>
<reference evidence="1" key="1">
    <citation type="journal article" date="2023" name="Mol. Phylogenet. Evol.">
        <title>Genome-scale phylogeny and comparative genomics of the fungal order Sordariales.</title>
        <authorList>
            <person name="Hensen N."/>
            <person name="Bonometti L."/>
            <person name="Westerberg I."/>
            <person name="Brannstrom I.O."/>
            <person name="Guillou S."/>
            <person name="Cros-Aarteil S."/>
            <person name="Calhoun S."/>
            <person name="Haridas S."/>
            <person name="Kuo A."/>
            <person name="Mondo S."/>
            <person name="Pangilinan J."/>
            <person name="Riley R."/>
            <person name="LaButti K."/>
            <person name="Andreopoulos B."/>
            <person name="Lipzen A."/>
            <person name="Chen C."/>
            <person name="Yan M."/>
            <person name="Daum C."/>
            <person name="Ng V."/>
            <person name="Clum A."/>
            <person name="Steindorff A."/>
            <person name="Ohm R.A."/>
            <person name="Martin F."/>
            <person name="Silar P."/>
            <person name="Natvig D.O."/>
            <person name="Lalanne C."/>
            <person name="Gautier V."/>
            <person name="Ament-Velasquez S.L."/>
            <person name="Kruys A."/>
            <person name="Hutchinson M.I."/>
            <person name="Powell A.J."/>
            <person name="Barry K."/>
            <person name="Miller A.N."/>
            <person name="Grigoriev I.V."/>
            <person name="Debuchy R."/>
            <person name="Gladieux P."/>
            <person name="Hiltunen Thoren M."/>
            <person name="Johannesson H."/>
        </authorList>
    </citation>
    <scope>NUCLEOTIDE SEQUENCE</scope>
    <source>
        <strain evidence="1">PSN243</strain>
    </source>
</reference>
<sequence length="160" mass="18213">MNECTKKQYHPSRFRFAIIIIIKKPGKSSYRKAASWRPIALESCLGKILERVLTNRYNAIVMEHGLLPDTQFSAPGRSCPQALELLRGFVHRARCPGQQLSANTRCVSIMILDMTGWRLHPYHRLHDEAKQLRDRAVADLQPLPNSAPETQEHNSSGWAV</sequence>
<evidence type="ECO:0008006" key="3">
    <source>
        <dbReference type="Google" id="ProtNLM"/>
    </source>
</evidence>
<gene>
    <name evidence="1" type="ORF">QBC34DRAFT_470206</name>
</gene>
<name>A0AAV9GDB7_9PEZI</name>
<keyword evidence="2" id="KW-1185">Reference proteome</keyword>
<dbReference type="AlphaFoldDB" id="A0AAV9GDB7"/>
<comment type="caution">
    <text evidence="1">The sequence shown here is derived from an EMBL/GenBank/DDBJ whole genome shotgun (WGS) entry which is preliminary data.</text>
</comment>